<feature type="transmembrane region" description="Helical" evidence="11">
    <location>
        <begin position="46"/>
        <end position="66"/>
    </location>
</feature>
<dbReference type="GO" id="GO:0006865">
    <property type="term" value="P:amino acid transport"/>
    <property type="evidence" value="ECO:0007669"/>
    <property type="project" value="UniProtKB-KW"/>
</dbReference>
<comment type="caution">
    <text evidence="13">The sequence shown here is derived from an EMBL/GenBank/DDBJ whole genome shotgun (WGS) entry which is preliminary data.</text>
</comment>
<keyword evidence="7 11" id="KW-1133">Transmembrane helix</keyword>
<dbReference type="PANTHER" id="PTHR48017">
    <property type="entry name" value="OS05G0424000 PROTEIN-RELATED"/>
    <property type="match status" value="1"/>
</dbReference>
<gene>
    <name evidence="13" type="ORF">FNV43_RR21021</name>
</gene>
<protein>
    <recommendedName>
        <fullName evidence="12">Amino acid transporter transmembrane domain-containing protein</fullName>
    </recommendedName>
</protein>
<keyword evidence="9" id="KW-0927">Auxin signaling pathway</keyword>
<dbReference type="GO" id="GO:0012505">
    <property type="term" value="C:endomembrane system"/>
    <property type="evidence" value="ECO:0007669"/>
    <property type="project" value="UniProtKB-SubCell"/>
</dbReference>
<comment type="similarity">
    <text evidence="2">Belongs to the amino acid/polyamine transporter 2 family. Amino acid/auxin permease (AAAP) (TC 2.A.18.1) subfamily.</text>
</comment>
<evidence type="ECO:0000256" key="3">
    <source>
        <dbReference type="ARBA" id="ARBA00022448"/>
    </source>
</evidence>
<keyword evidence="14" id="KW-1185">Reference proteome</keyword>
<sequence>MENNELRTPLTQRSGSSFLKACFNATNAFLGIGLLTVPYALSSGGWLSLAFFFLVSLMTFYTGILLKTCMDADPSVTSYLDIAERAFGRSGRVTVLIIMNSELYLVATGLIILESENLYKLFPNFMIKLGTFVIFGRESFVLITALVILPSMLLTDLSILSYVSATGVFSCLIILCSIFCVGAFGGVGFHGRGTTLLNVSGLSTAVSLYIVCFAGHPVIPSIYTSMRNKYQFSKVLLFSFVLTAITYLLTASESYLMYGDSVESQIILNLPTKEISAKVAIYTTLLIPVTRYALMLTPVANAIEGGLPEDYSNSKPLRLLTRVGLLASTTIIAYVFPYFENLMAIVGSIFVVLASFILPCLCYVKISYSSYRSWDYKVMGIVGIVVFGTIAGVLGTYSAVAELVKDY</sequence>
<dbReference type="AlphaFoldDB" id="A0A8K0DVW5"/>
<keyword evidence="4 11" id="KW-0812">Transmembrane</keyword>
<evidence type="ECO:0000256" key="6">
    <source>
        <dbReference type="ARBA" id="ARBA00022970"/>
    </source>
</evidence>
<feature type="transmembrane region" description="Helical" evidence="11">
    <location>
        <begin position="378"/>
        <end position="400"/>
    </location>
</feature>
<keyword evidence="3" id="KW-0813">Transport</keyword>
<feature type="transmembrane region" description="Helical" evidence="11">
    <location>
        <begin position="160"/>
        <end position="184"/>
    </location>
</feature>
<evidence type="ECO:0000313" key="13">
    <source>
        <dbReference type="EMBL" id="KAF3438260.1"/>
    </source>
</evidence>
<comment type="subcellular location">
    <subcellularLocation>
        <location evidence="1">Endomembrane system</location>
        <topology evidence="1">Multi-pass membrane protein</topology>
    </subcellularLocation>
</comment>
<evidence type="ECO:0000256" key="7">
    <source>
        <dbReference type="ARBA" id="ARBA00022989"/>
    </source>
</evidence>
<keyword evidence="5" id="KW-0769">Symport</keyword>
<feature type="transmembrane region" description="Helical" evidence="11">
    <location>
        <begin position="125"/>
        <end position="148"/>
    </location>
</feature>
<evidence type="ECO:0000256" key="5">
    <source>
        <dbReference type="ARBA" id="ARBA00022847"/>
    </source>
</evidence>
<evidence type="ECO:0000256" key="4">
    <source>
        <dbReference type="ARBA" id="ARBA00022692"/>
    </source>
</evidence>
<evidence type="ECO:0000256" key="8">
    <source>
        <dbReference type="ARBA" id="ARBA00023136"/>
    </source>
</evidence>
<dbReference type="OrthoDB" id="655540at2759"/>
<evidence type="ECO:0000259" key="12">
    <source>
        <dbReference type="Pfam" id="PF01490"/>
    </source>
</evidence>
<proteinExistence type="inferred from homology"/>
<evidence type="ECO:0000256" key="1">
    <source>
        <dbReference type="ARBA" id="ARBA00004127"/>
    </source>
</evidence>
<feature type="domain" description="Amino acid transporter transmembrane" evidence="12">
    <location>
        <begin position="15"/>
        <end position="399"/>
    </location>
</feature>
<dbReference type="EMBL" id="VOIH02000009">
    <property type="protein sequence ID" value="KAF3438260.1"/>
    <property type="molecule type" value="Genomic_DNA"/>
</dbReference>
<name>A0A8K0DVW5_9ROSA</name>
<dbReference type="GO" id="GO:0009734">
    <property type="term" value="P:auxin-activated signaling pathway"/>
    <property type="evidence" value="ECO:0007669"/>
    <property type="project" value="UniProtKB-KW"/>
</dbReference>
<evidence type="ECO:0000313" key="14">
    <source>
        <dbReference type="Proteomes" id="UP000796880"/>
    </source>
</evidence>
<dbReference type="GO" id="GO:0015293">
    <property type="term" value="F:symporter activity"/>
    <property type="evidence" value="ECO:0007669"/>
    <property type="project" value="UniProtKB-KW"/>
</dbReference>
<reference evidence="13" key="1">
    <citation type="submission" date="2020-03" db="EMBL/GenBank/DDBJ databases">
        <title>A high-quality chromosome-level genome assembly of a woody plant with both climbing and erect habits, Rhamnella rubrinervis.</title>
        <authorList>
            <person name="Lu Z."/>
            <person name="Yang Y."/>
            <person name="Zhu X."/>
            <person name="Sun Y."/>
        </authorList>
    </citation>
    <scope>NUCLEOTIDE SEQUENCE</scope>
    <source>
        <strain evidence="13">BYM</strain>
        <tissue evidence="13">Leaf</tissue>
    </source>
</reference>
<evidence type="ECO:0000256" key="2">
    <source>
        <dbReference type="ARBA" id="ARBA00005590"/>
    </source>
</evidence>
<feature type="transmembrane region" description="Helical" evidence="11">
    <location>
        <begin position="204"/>
        <end position="223"/>
    </location>
</feature>
<keyword evidence="8 11" id="KW-0472">Membrane</keyword>
<dbReference type="Proteomes" id="UP000796880">
    <property type="component" value="Unassembled WGS sequence"/>
</dbReference>
<organism evidence="13 14">
    <name type="scientific">Rhamnella rubrinervis</name>
    <dbReference type="NCBI Taxonomy" id="2594499"/>
    <lineage>
        <taxon>Eukaryota</taxon>
        <taxon>Viridiplantae</taxon>
        <taxon>Streptophyta</taxon>
        <taxon>Embryophyta</taxon>
        <taxon>Tracheophyta</taxon>
        <taxon>Spermatophyta</taxon>
        <taxon>Magnoliopsida</taxon>
        <taxon>eudicotyledons</taxon>
        <taxon>Gunneridae</taxon>
        <taxon>Pentapetalae</taxon>
        <taxon>rosids</taxon>
        <taxon>fabids</taxon>
        <taxon>Rosales</taxon>
        <taxon>Rhamnaceae</taxon>
        <taxon>rhamnoid group</taxon>
        <taxon>Rhamneae</taxon>
        <taxon>Rhamnella</taxon>
    </lineage>
</organism>
<feature type="transmembrane region" description="Helical" evidence="11">
    <location>
        <begin position="342"/>
        <end position="366"/>
    </location>
</feature>
<dbReference type="Pfam" id="PF01490">
    <property type="entry name" value="Aa_trans"/>
    <property type="match status" value="1"/>
</dbReference>
<evidence type="ECO:0000256" key="9">
    <source>
        <dbReference type="ARBA" id="ARBA00023294"/>
    </source>
</evidence>
<keyword evidence="6" id="KW-0029">Amino-acid transport</keyword>
<dbReference type="InterPro" id="IPR013057">
    <property type="entry name" value="AA_transpt_TM"/>
</dbReference>
<feature type="transmembrane region" description="Helical" evidence="11">
    <location>
        <begin position="235"/>
        <end position="259"/>
    </location>
</feature>
<evidence type="ECO:0000256" key="11">
    <source>
        <dbReference type="SAM" id="Phobius"/>
    </source>
</evidence>
<feature type="transmembrane region" description="Helical" evidence="11">
    <location>
        <begin position="21"/>
        <end position="40"/>
    </location>
</feature>
<accession>A0A8K0DVW5</accession>
<evidence type="ECO:0000256" key="10">
    <source>
        <dbReference type="ARBA" id="ARBA00045588"/>
    </source>
</evidence>
<comment type="function">
    <text evidence="10">Carrier protein involved in proton-driven auxin influx. Mediates the formation of auxin gradient from developing leaves (site of auxin biosynthesis) to tips by contributing to the loading of auxin in vascular tissues and facilitating acropetal (base to tip) auxin transport within inner tissues of the root apex, and basipetal (tip to base) auxin transport within outer tissues of the root apex. May be involved in lateral roots and nodules formation.</text>
</comment>
<feature type="transmembrane region" description="Helical" evidence="11">
    <location>
        <begin position="93"/>
        <end position="113"/>
    </location>
</feature>